<proteinExistence type="predicted"/>
<gene>
    <name evidence="2" type="ORF">BGTH12_LOCUS2403</name>
</gene>
<reference evidence="2" key="1">
    <citation type="submission" date="2020-10" db="EMBL/GenBank/DDBJ databases">
        <authorList>
            <person name="Muller C M."/>
        </authorList>
    </citation>
    <scope>NUCLEOTIDE SEQUENCE</scope>
    <source>
        <strain evidence="2">THUN-12</strain>
    </source>
</reference>
<dbReference type="Proteomes" id="UP000683417">
    <property type="component" value="Unassembled WGS sequence"/>
</dbReference>
<accession>A0A9W4D496</accession>
<feature type="signal peptide" evidence="1">
    <location>
        <begin position="1"/>
        <end position="18"/>
    </location>
</feature>
<feature type="chain" id="PRO_5040794227" evidence="1">
    <location>
        <begin position="19"/>
        <end position="145"/>
    </location>
</feature>
<protein>
    <submittedName>
        <fullName evidence="2">BgTH12-06745</fullName>
    </submittedName>
</protein>
<evidence type="ECO:0000313" key="3">
    <source>
        <dbReference type="Proteomes" id="UP000683417"/>
    </source>
</evidence>
<name>A0A9W4D496_BLUGR</name>
<dbReference type="AlphaFoldDB" id="A0A9W4D496"/>
<evidence type="ECO:0000313" key="2">
    <source>
        <dbReference type="EMBL" id="CAD6501045.1"/>
    </source>
</evidence>
<organism evidence="2 3">
    <name type="scientific">Blumeria graminis f. sp. triticale</name>
    <dbReference type="NCBI Taxonomy" id="1689686"/>
    <lineage>
        <taxon>Eukaryota</taxon>
        <taxon>Fungi</taxon>
        <taxon>Dikarya</taxon>
        <taxon>Ascomycota</taxon>
        <taxon>Pezizomycotina</taxon>
        <taxon>Leotiomycetes</taxon>
        <taxon>Erysiphales</taxon>
        <taxon>Erysiphaceae</taxon>
        <taxon>Blumeria</taxon>
    </lineage>
</organism>
<dbReference type="EMBL" id="CAJHIT010000004">
    <property type="protein sequence ID" value="CAD6501045.1"/>
    <property type="molecule type" value="Genomic_DNA"/>
</dbReference>
<comment type="caution">
    <text evidence="2">The sequence shown here is derived from an EMBL/GenBank/DDBJ whole genome shotgun (WGS) entry which is preliminary data.</text>
</comment>
<evidence type="ECO:0000256" key="1">
    <source>
        <dbReference type="SAM" id="SignalP"/>
    </source>
</evidence>
<keyword evidence="1" id="KW-0732">Signal</keyword>
<sequence>MKIFSIAAVAVLVDISVSFHLIDDDETFGYYPKIPILNSKFGMKCQTNNLYNAETIKQKVDEAHNNVRSITRLEQGTFTRFPRVVLYSYFIGQTYDPEQDYHPSNYILIDSTGSFVAGMKSCEANDQVPYRVCMFTGGTDYTRYG</sequence>